<dbReference type="CDD" id="cd00093">
    <property type="entry name" value="HTH_XRE"/>
    <property type="match status" value="1"/>
</dbReference>
<dbReference type="InterPro" id="IPR003593">
    <property type="entry name" value="AAA+_ATPase"/>
</dbReference>
<dbReference type="AlphaFoldDB" id="A0A542X815"/>
<dbReference type="Pfam" id="PF13560">
    <property type="entry name" value="HTH_31"/>
    <property type="match status" value="1"/>
</dbReference>
<dbReference type="InterPro" id="IPR001387">
    <property type="entry name" value="Cro/C1-type_HTH"/>
</dbReference>
<feature type="domain" description="HTH cro/C1-type" evidence="1">
    <location>
        <begin position="9"/>
        <end position="64"/>
    </location>
</feature>
<dbReference type="EMBL" id="VFOK01000001">
    <property type="protein sequence ID" value="TQL31978.1"/>
    <property type="molecule type" value="Genomic_DNA"/>
</dbReference>
<dbReference type="InterPro" id="IPR002182">
    <property type="entry name" value="NB-ARC"/>
</dbReference>
<dbReference type="OrthoDB" id="7628974at2"/>
<evidence type="ECO:0000313" key="2">
    <source>
        <dbReference type="EMBL" id="TQL31978.1"/>
    </source>
</evidence>
<dbReference type="Pfam" id="PF13374">
    <property type="entry name" value="TPR_10"/>
    <property type="match status" value="1"/>
</dbReference>
<dbReference type="Proteomes" id="UP000318336">
    <property type="component" value="Unassembled WGS sequence"/>
</dbReference>
<dbReference type="SMART" id="SM00382">
    <property type="entry name" value="AAA"/>
    <property type="match status" value="1"/>
</dbReference>
<evidence type="ECO:0000259" key="1">
    <source>
        <dbReference type="PROSITE" id="PS50943"/>
    </source>
</evidence>
<dbReference type="SUPFAM" id="SSF52540">
    <property type="entry name" value="P-loop containing nucleoside triphosphate hydrolases"/>
    <property type="match status" value="1"/>
</dbReference>
<dbReference type="GO" id="GO:0043531">
    <property type="term" value="F:ADP binding"/>
    <property type="evidence" value="ECO:0007669"/>
    <property type="project" value="InterPro"/>
</dbReference>
<dbReference type="InterPro" id="IPR011990">
    <property type="entry name" value="TPR-like_helical_dom_sf"/>
</dbReference>
<dbReference type="Gene3D" id="3.40.50.300">
    <property type="entry name" value="P-loop containing nucleotide triphosphate hydrolases"/>
    <property type="match status" value="1"/>
</dbReference>
<dbReference type="InterPro" id="IPR027417">
    <property type="entry name" value="P-loop_NTPase"/>
</dbReference>
<dbReference type="RefSeq" id="WP_142004141.1">
    <property type="nucleotide sequence ID" value="NZ_CAJTBP010000001.1"/>
</dbReference>
<comment type="caution">
    <text evidence="2">The sequence shown here is derived from an EMBL/GenBank/DDBJ whole genome shotgun (WGS) entry which is preliminary data.</text>
</comment>
<gene>
    <name evidence="2" type="ORF">FB554_0093</name>
</gene>
<organism evidence="2 3">
    <name type="scientific">Barrientosiimonas humi</name>
    <dbReference type="NCBI Taxonomy" id="999931"/>
    <lineage>
        <taxon>Bacteria</taxon>
        <taxon>Bacillati</taxon>
        <taxon>Actinomycetota</taxon>
        <taxon>Actinomycetes</taxon>
        <taxon>Micrococcales</taxon>
        <taxon>Dermacoccaceae</taxon>
        <taxon>Barrientosiimonas</taxon>
    </lineage>
</organism>
<dbReference type="GO" id="GO:0003677">
    <property type="term" value="F:DNA binding"/>
    <property type="evidence" value="ECO:0007669"/>
    <property type="project" value="InterPro"/>
</dbReference>
<proteinExistence type="predicted"/>
<dbReference type="SUPFAM" id="SSF48452">
    <property type="entry name" value="TPR-like"/>
    <property type="match status" value="1"/>
</dbReference>
<protein>
    <submittedName>
        <fullName evidence="2">Tetratricopeptide repeat protein</fullName>
    </submittedName>
</protein>
<accession>A0A542X815</accession>
<sequence length="819" mass="87890">MSDDFGATLRGLRLACGLTQEQLAERCGLSVEGISVLERGRRKRPRASTIDALVRGLGLDEDDARRMRQVCSRRRVGETWTRPDQVRPGWALRPAQLPAPPPLHVGRDDLVRAVTDRLREPAGLAPQVVGITGMAGIGKTSLALRVGHAVAPDFPDGQIYLDLRGHHPAGALDTRAALAYLLVSLGVHSDDVPRDADQAAAAYRTLTNGTRLLVVLDDAADHEGAADVAQLLPGTAGNAVVVVSRSGLSAPTSGFHLGRLDDASATELLRHVLGRERTDPDADALRRLVEGCAGLPLALRIVGARLQARPSWSVADLAERLGEHGPLVELHCGGLGVEQTLGDCMQQLRSSASRTDRLAAEALHTIGLLPTYAVSVEAIGAAHGWSRARSAAAVDRLVEANLAEESASGQYAVHDLVHAVARSWAESTTTPARRHALRLRVLRHYVALAWRSRELSRTPPSGIDHGALTRPLDPDLGPSACLELVSADADQVLALARVVAGHDDESGLAVAHLALGLMTFFVAKADNLGWPETLELALEHLPDDAPDERVWLWQDLALARSGRGDHAAAAEAAQTSARLAREHARPLAEAGAEIAGSIALRRLGRLPDAVQACMRGLALSLQQGDERGAAAAWRDLGLLQAAVGKRADGVRSERRSLDLYRRLGVPRGIAMTLINLGVMLRDDGALTDARSLLEEAVEVSRSVGDRALETEALDELGYWHVVAGDPRGGISVLSDGLALVDDRGAGQWEVSIRRRLAMALDGLGRHDEADEHWRTALRRHEQRGERRQAAELRQLWASRVSMRRTGPTRAATSRRTSPA</sequence>
<dbReference type="Gene3D" id="1.25.40.10">
    <property type="entry name" value="Tetratricopeptide repeat domain"/>
    <property type="match status" value="1"/>
</dbReference>
<keyword evidence="3" id="KW-1185">Reference proteome</keyword>
<dbReference type="PROSITE" id="PS50943">
    <property type="entry name" value="HTH_CROC1"/>
    <property type="match status" value="1"/>
</dbReference>
<dbReference type="SUPFAM" id="SSF47413">
    <property type="entry name" value="lambda repressor-like DNA-binding domains"/>
    <property type="match status" value="1"/>
</dbReference>
<name>A0A542X815_9MICO</name>
<dbReference type="PANTHER" id="PTHR47691:SF3">
    <property type="entry name" value="HTH-TYPE TRANSCRIPTIONAL REGULATOR RV0890C-RELATED"/>
    <property type="match status" value="1"/>
</dbReference>
<dbReference type="InterPro" id="IPR010982">
    <property type="entry name" value="Lambda_DNA-bd_dom_sf"/>
</dbReference>
<evidence type="ECO:0000313" key="3">
    <source>
        <dbReference type="Proteomes" id="UP000318336"/>
    </source>
</evidence>
<dbReference type="Gene3D" id="1.10.260.40">
    <property type="entry name" value="lambda repressor-like DNA-binding domains"/>
    <property type="match status" value="1"/>
</dbReference>
<reference evidence="2 3" key="1">
    <citation type="submission" date="2019-06" db="EMBL/GenBank/DDBJ databases">
        <title>Sequencing the genomes of 1000 actinobacteria strains.</title>
        <authorList>
            <person name="Klenk H.-P."/>
        </authorList>
    </citation>
    <scope>NUCLEOTIDE SEQUENCE [LARGE SCALE GENOMIC DNA]</scope>
    <source>
        <strain evidence="2 3">DSM 24617</strain>
    </source>
</reference>
<dbReference type="InterPro" id="IPR019734">
    <property type="entry name" value="TPR_rpt"/>
</dbReference>
<dbReference type="PRINTS" id="PR00364">
    <property type="entry name" value="DISEASERSIST"/>
</dbReference>
<dbReference type="PANTHER" id="PTHR47691">
    <property type="entry name" value="REGULATOR-RELATED"/>
    <property type="match status" value="1"/>
</dbReference>
<dbReference type="SMART" id="SM00530">
    <property type="entry name" value="HTH_XRE"/>
    <property type="match status" value="1"/>
</dbReference>
<dbReference type="Pfam" id="PF00931">
    <property type="entry name" value="NB-ARC"/>
    <property type="match status" value="1"/>
</dbReference>
<dbReference type="SMART" id="SM00028">
    <property type="entry name" value="TPR"/>
    <property type="match status" value="4"/>
</dbReference>